<sequence length="97" mass="11219">MDKLMMNKLDDMELDMVTGGAIKQASPTSNPNPENPFRKLIKGLKDLWNWDKEKPMPKPTPSAPPKPTIDPEEARRQYMKEMKDILNKQKPITDTWP</sequence>
<protein>
    <submittedName>
        <fullName evidence="2">Uncharacterized protein</fullName>
    </submittedName>
</protein>
<dbReference type="EMBL" id="FOQK01000027">
    <property type="protein sequence ID" value="SFI30257.1"/>
    <property type="molecule type" value="Genomic_DNA"/>
</dbReference>
<proteinExistence type="predicted"/>
<feature type="region of interest" description="Disordered" evidence="1">
    <location>
        <begin position="51"/>
        <end position="72"/>
    </location>
</feature>
<evidence type="ECO:0000256" key="1">
    <source>
        <dbReference type="SAM" id="MobiDB-lite"/>
    </source>
</evidence>
<evidence type="ECO:0000313" key="2">
    <source>
        <dbReference type="EMBL" id="SFI30257.1"/>
    </source>
</evidence>
<evidence type="ECO:0000313" key="3">
    <source>
        <dbReference type="Proteomes" id="UP000183639"/>
    </source>
</evidence>
<dbReference type="AlphaFoldDB" id="A0A1I3H3X9"/>
<reference evidence="2 3" key="1">
    <citation type="submission" date="2016-10" db="EMBL/GenBank/DDBJ databases">
        <authorList>
            <person name="de Groot N.N."/>
        </authorList>
    </citation>
    <scope>NUCLEOTIDE SEQUENCE [LARGE SCALE GENOMIC DNA]</scope>
    <source>
        <strain evidence="2 3">Z108</strain>
    </source>
</reference>
<dbReference type="Proteomes" id="UP000183639">
    <property type="component" value="Unassembled WGS sequence"/>
</dbReference>
<gene>
    <name evidence="2" type="ORF">SAMN04487861_1271</name>
</gene>
<feature type="compositionally biased region" description="Pro residues" evidence="1">
    <location>
        <begin position="57"/>
        <end position="68"/>
    </location>
</feature>
<organism evidence="2 3">
    <name type="scientific">Selenomonas ruminantium</name>
    <dbReference type="NCBI Taxonomy" id="971"/>
    <lineage>
        <taxon>Bacteria</taxon>
        <taxon>Bacillati</taxon>
        <taxon>Bacillota</taxon>
        <taxon>Negativicutes</taxon>
        <taxon>Selenomonadales</taxon>
        <taxon>Selenomonadaceae</taxon>
        <taxon>Selenomonas</taxon>
    </lineage>
</organism>
<accession>A0A1I3H3X9</accession>
<name>A0A1I3H3X9_SELRU</name>
<dbReference type="RefSeq" id="WP_075445382.1">
    <property type="nucleotide sequence ID" value="NZ_FOQK01000027.1"/>
</dbReference>